<comment type="caution">
    <text evidence="2">The sequence shown here is derived from an EMBL/GenBank/DDBJ whole genome shotgun (WGS) entry which is preliminary data.</text>
</comment>
<protein>
    <submittedName>
        <fullName evidence="2">G3E family GTPase</fullName>
    </submittedName>
</protein>
<evidence type="ECO:0000259" key="1">
    <source>
        <dbReference type="SMART" id="SM00833"/>
    </source>
</evidence>
<dbReference type="InterPro" id="IPR051927">
    <property type="entry name" value="Zn_Chap_cDPG_Synth"/>
</dbReference>
<feature type="domain" description="CobW C-terminal" evidence="1">
    <location>
        <begin position="245"/>
        <end position="336"/>
    </location>
</feature>
<dbReference type="OrthoDB" id="9808822at2"/>
<accession>A0A561E7Y4</accession>
<dbReference type="Gene3D" id="3.40.50.300">
    <property type="entry name" value="P-loop containing nucleotide triphosphate hydrolases"/>
    <property type="match status" value="1"/>
</dbReference>
<sequence length="367" mass="39303">MTAPTLILTGIDPMTVESATASLQFDLPTAVVVAHRIDRNTNALLRTVSDISGVLETERIDLDHACPSCAVREDIIPTLSRLSEVDRWGAIIAQLPIGASALQVCRVCAYESSSEQFGGTAVSDGIRIGGVLTVVDGESALRDLTTGDTLEDRSLPTFRGDNRGVAETLAALVEYADAITVLGDIDPAGADLIDALRRPTSRLTRDWNGLDSATLTGGIHAHVLAEDWVAEVRRGQLPLPQTPHVWTLELSSDRPLDPGRFAAAMEQLCCGTHRIRGCFWLPTRADTVCVMDGAAGQVSIGAHGPWHGRPLNRLVATGIREGSDAGALRAAFEQCRLTDSELAQHGTHWLSLHDGLEPWLGAIHDLV</sequence>
<keyword evidence="3" id="KW-1185">Reference proteome</keyword>
<dbReference type="EMBL" id="VIVQ01000001">
    <property type="protein sequence ID" value="TWE11706.1"/>
    <property type="molecule type" value="Genomic_DNA"/>
</dbReference>
<dbReference type="PANTHER" id="PTHR43603:SF1">
    <property type="entry name" value="ZINC-REGULATED GTPASE METALLOPROTEIN ACTIVATOR 1"/>
    <property type="match status" value="1"/>
</dbReference>
<evidence type="ECO:0000313" key="2">
    <source>
        <dbReference type="EMBL" id="TWE11706.1"/>
    </source>
</evidence>
<dbReference type="Proteomes" id="UP000318297">
    <property type="component" value="Unassembled WGS sequence"/>
</dbReference>
<name>A0A561E7Y4_9MICO</name>
<organism evidence="2 3">
    <name type="scientific">Rudaeicoccus suwonensis</name>
    <dbReference type="NCBI Taxonomy" id="657409"/>
    <lineage>
        <taxon>Bacteria</taxon>
        <taxon>Bacillati</taxon>
        <taxon>Actinomycetota</taxon>
        <taxon>Actinomycetes</taxon>
        <taxon>Micrococcales</taxon>
        <taxon>Dermacoccaceae</taxon>
        <taxon>Rudaeicoccus</taxon>
    </lineage>
</organism>
<dbReference type="AlphaFoldDB" id="A0A561E7Y4"/>
<dbReference type="SUPFAM" id="SSF90002">
    <property type="entry name" value="Hypothetical protein YjiA, C-terminal domain"/>
    <property type="match status" value="1"/>
</dbReference>
<dbReference type="PANTHER" id="PTHR43603">
    <property type="entry name" value="COBW DOMAIN-CONTAINING PROTEIN DDB_G0274527"/>
    <property type="match status" value="1"/>
</dbReference>
<dbReference type="Pfam" id="PF07683">
    <property type="entry name" value="CobW_C"/>
    <property type="match status" value="1"/>
</dbReference>
<gene>
    <name evidence="2" type="ORF">BKA23_0487</name>
</gene>
<reference evidence="2 3" key="1">
    <citation type="submission" date="2019-06" db="EMBL/GenBank/DDBJ databases">
        <title>Sequencing the genomes of 1000 actinobacteria strains.</title>
        <authorList>
            <person name="Klenk H.-P."/>
        </authorList>
    </citation>
    <scope>NUCLEOTIDE SEQUENCE [LARGE SCALE GENOMIC DNA]</scope>
    <source>
        <strain evidence="2 3">DSM 19560</strain>
    </source>
</reference>
<dbReference type="InterPro" id="IPR011629">
    <property type="entry name" value="CobW-like_C"/>
</dbReference>
<evidence type="ECO:0000313" key="3">
    <source>
        <dbReference type="Proteomes" id="UP000318297"/>
    </source>
</evidence>
<dbReference type="RefSeq" id="WP_145225142.1">
    <property type="nucleotide sequence ID" value="NZ_VIVQ01000001.1"/>
</dbReference>
<dbReference type="SMART" id="SM00833">
    <property type="entry name" value="CobW_C"/>
    <property type="match status" value="1"/>
</dbReference>
<proteinExistence type="predicted"/>
<dbReference type="InterPro" id="IPR027417">
    <property type="entry name" value="P-loop_NTPase"/>
</dbReference>